<name>A0A0S4KL12_9BACT</name>
<dbReference type="EMBL" id="LN885086">
    <property type="protein sequence ID" value="CUQ65116.1"/>
    <property type="molecule type" value="Genomic_DNA"/>
</dbReference>
<organism evidence="2 3">
    <name type="scientific">Candidatus Nitrospira inopinata</name>
    <dbReference type="NCBI Taxonomy" id="1715989"/>
    <lineage>
        <taxon>Bacteria</taxon>
        <taxon>Pseudomonadati</taxon>
        <taxon>Nitrospirota</taxon>
        <taxon>Nitrospiria</taxon>
        <taxon>Nitrospirales</taxon>
        <taxon>Nitrospiraceae</taxon>
        <taxon>Nitrospira</taxon>
    </lineage>
</organism>
<protein>
    <recommendedName>
        <fullName evidence="4">HEAT repeat domain-containing protein</fullName>
    </recommendedName>
</protein>
<evidence type="ECO:0000256" key="1">
    <source>
        <dbReference type="SAM" id="MobiDB-lite"/>
    </source>
</evidence>
<dbReference type="RefSeq" id="WP_062481849.1">
    <property type="nucleotide sequence ID" value="NZ_LN885086.1"/>
</dbReference>
<sequence length="374" mass="39110">MDDPVTQQIAALTDHDWTVREDAAARLGRLKDPRAIEPLVATLRDPDRSVREAAIEALLAIGAPSTTALSACLADPNLSIQEAASKILASIADARALDQLLPALRSPDWIVRMHAAKALGRIKDAGSVRSLVPLLQDGVKAVREEASAALAAIGDAAIPSLLSALTHRDWLVRLHAVESLGAVKSPEAVPSLIAMVFNDTDCAVREDAVRALGAIGDPRAVEPLAFVVTKEPKLRVPAIEALGRIGDRRAVPVLIEAARGTMELAATQALTGCGDRWDPAIPERAAAVRALGMIGDDAAIPTLTAALTSAATRAEAAEALTRFGAKAVPHLLSVLKDSQDDSVHQAVKKILASAGRLARGGQETAEPSSSRNSL</sequence>
<dbReference type="PANTHER" id="PTHR12697:SF5">
    <property type="entry name" value="DEOXYHYPUSINE HYDROXYLASE"/>
    <property type="match status" value="1"/>
</dbReference>
<dbReference type="InterPro" id="IPR004155">
    <property type="entry name" value="PBS_lyase_HEAT"/>
</dbReference>
<dbReference type="STRING" id="1715989.NITINOP_0140"/>
<dbReference type="SUPFAM" id="SSF48371">
    <property type="entry name" value="ARM repeat"/>
    <property type="match status" value="2"/>
</dbReference>
<dbReference type="InterPro" id="IPR016024">
    <property type="entry name" value="ARM-type_fold"/>
</dbReference>
<dbReference type="GO" id="GO:0016491">
    <property type="term" value="F:oxidoreductase activity"/>
    <property type="evidence" value="ECO:0007669"/>
    <property type="project" value="TreeGrafter"/>
</dbReference>
<dbReference type="Pfam" id="PF03130">
    <property type="entry name" value="HEAT_PBS"/>
    <property type="match status" value="2"/>
</dbReference>
<evidence type="ECO:0000313" key="2">
    <source>
        <dbReference type="EMBL" id="CUQ65116.1"/>
    </source>
</evidence>
<proteinExistence type="predicted"/>
<reference evidence="3" key="1">
    <citation type="submission" date="2015-09" db="EMBL/GenBank/DDBJ databases">
        <authorList>
            <person name="Daims H."/>
        </authorList>
    </citation>
    <scope>NUCLEOTIDE SEQUENCE [LARGE SCALE GENOMIC DNA]</scope>
</reference>
<feature type="compositionally biased region" description="Polar residues" evidence="1">
    <location>
        <begin position="365"/>
        <end position="374"/>
    </location>
</feature>
<evidence type="ECO:0008006" key="4">
    <source>
        <dbReference type="Google" id="ProtNLM"/>
    </source>
</evidence>
<gene>
    <name evidence="2" type="ORF">NITINOP_0140</name>
</gene>
<feature type="region of interest" description="Disordered" evidence="1">
    <location>
        <begin position="355"/>
        <end position="374"/>
    </location>
</feature>
<dbReference type="InterPro" id="IPR011989">
    <property type="entry name" value="ARM-like"/>
</dbReference>
<dbReference type="Pfam" id="PF13646">
    <property type="entry name" value="HEAT_2"/>
    <property type="match status" value="3"/>
</dbReference>
<dbReference type="SMART" id="SM00567">
    <property type="entry name" value="EZ_HEAT"/>
    <property type="match status" value="10"/>
</dbReference>
<dbReference type="PANTHER" id="PTHR12697">
    <property type="entry name" value="PBS LYASE HEAT-LIKE PROTEIN"/>
    <property type="match status" value="1"/>
</dbReference>
<dbReference type="KEGG" id="nio:NITINOP_0140"/>
<dbReference type="OrthoDB" id="3464935at2"/>
<evidence type="ECO:0000313" key="3">
    <source>
        <dbReference type="Proteomes" id="UP000066284"/>
    </source>
</evidence>
<dbReference type="Gene3D" id="1.25.10.10">
    <property type="entry name" value="Leucine-rich Repeat Variant"/>
    <property type="match status" value="4"/>
</dbReference>
<keyword evidence="3" id="KW-1185">Reference proteome</keyword>
<dbReference type="Proteomes" id="UP000066284">
    <property type="component" value="Chromosome 1"/>
</dbReference>
<accession>A0A0S4KL12</accession>
<dbReference type="AlphaFoldDB" id="A0A0S4KL12"/>